<dbReference type="AlphaFoldDB" id="A0A7X6L4K2"/>
<comment type="caution">
    <text evidence="1">The sequence shown here is derived from an EMBL/GenBank/DDBJ whole genome shotgun (WGS) entry which is preliminary data.</text>
</comment>
<evidence type="ECO:0000313" key="2">
    <source>
        <dbReference type="Proteomes" id="UP000540698"/>
    </source>
</evidence>
<sequence>MDGDAANALELRRAGTDHRKAAADYVRKFPGKWVQPPVRRIENAPELVADELERIFRAGDRARWANYDPRLWQQGHRAFEAWLKTEGPLAPLNEHYGLNCWEMVTYAATRAGVLDKHQLRDLVELRRRPDGTWGGDYLEVWLDRMGDWLIPEGRRRYTGEPDSPRPQRGDIVMWNRGEHVTVATGRTGPDGSPELYSFWNLPKYPLTWDEGTSSYSAVSDAVQVTTVDELTNAMHSARDKDGDIVFPRSQKFDIFFGRGPW</sequence>
<reference evidence="1 2" key="1">
    <citation type="submission" date="2020-04" db="EMBL/GenBank/DDBJ databases">
        <title>MicrobeNet Type strains.</title>
        <authorList>
            <person name="Nicholson A.C."/>
        </authorList>
    </citation>
    <scope>NUCLEOTIDE SEQUENCE [LARGE SCALE GENOMIC DNA]</scope>
    <source>
        <strain evidence="1 2">DSM 44956</strain>
    </source>
</reference>
<organism evidence="1 2">
    <name type="scientific">Nocardia gamkensis</name>
    <dbReference type="NCBI Taxonomy" id="352869"/>
    <lineage>
        <taxon>Bacteria</taxon>
        <taxon>Bacillati</taxon>
        <taxon>Actinomycetota</taxon>
        <taxon>Actinomycetes</taxon>
        <taxon>Mycobacteriales</taxon>
        <taxon>Nocardiaceae</taxon>
        <taxon>Nocardia</taxon>
    </lineage>
</organism>
<name>A0A7X6L4K2_9NOCA</name>
<evidence type="ECO:0000313" key="1">
    <source>
        <dbReference type="EMBL" id="NKY27602.1"/>
    </source>
</evidence>
<keyword evidence="2" id="KW-1185">Reference proteome</keyword>
<gene>
    <name evidence="1" type="ORF">HGB38_15375</name>
</gene>
<dbReference type="Proteomes" id="UP000540698">
    <property type="component" value="Unassembled WGS sequence"/>
</dbReference>
<accession>A0A7X6L4K2</accession>
<protein>
    <submittedName>
        <fullName evidence="1">Uncharacterized protein</fullName>
    </submittedName>
</protein>
<dbReference type="EMBL" id="JAAXOS010000007">
    <property type="protein sequence ID" value="NKY27602.1"/>
    <property type="molecule type" value="Genomic_DNA"/>
</dbReference>
<proteinExistence type="predicted"/>
<dbReference type="RefSeq" id="WP_062976228.1">
    <property type="nucleotide sequence ID" value="NZ_JAAXOS010000007.1"/>
</dbReference>